<dbReference type="AlphaFoldDB" id="D2NRZ0"/>
<feature type="transmembrane region" description="Helical" evidence="8">
    <location>
        <begin position="137"/>
        <end position="155"/>
    </location>
</feature>
<evidence type="ECO:0000313" key="10">
    <source>
        <dbReference type="Proteomes" id="UP000001883"/>
    </source>
</evidence>
<reference evidence="9 10" key="2">
    <citation type="journal article" date="2010" name="J Osaka Dent Univ">
        <title>Isolation and identification of Rothia mucilaginosa from persistent apical periodontitis lesions.</title>
        <authorList>
            <person name="Yamane K."/>
            <person name="Yoshida M."/>
            <person name="Fujihira T."/>
            <person name="Baba T."/>
            <person name="Tsuji N."/>
            <person name="Hayashi H."/>
            <person name="Sugimori C."/>
            <person name="Yamanaka T."/>
            <person name="Mashimo C."/>
            <person name="Nambu T."/>
            <person name="Kawai H."/>
            <person name="Fukushima H."/>
        </authorList>
    </citation>
    <scope>NUCLEOTIDE SEQUENCE [LARGE SCALE GENOMIC DNA]</scope>
    <source>
        <strain evidence="9 10">DY-18</strain>
    </source>
</reference>
<evidence type="ECO:0000256" key="1">
    <source>
        <dbReference type="ARBA" id="ARBA00004651"/>
    </source>
</evidence>
<feature type="transmembrane region" description="Helical" evidence="8">
    <location>
        <begin position="255"/>
        <end position="288"/>
    </location>
</feature>
<comment type="similarity">
    <text evidence="2">Belongs to the AzlC family.</text>
</comment>
<reference evidence="9 10" key="3">
    <citation type="journal article" date="2010" name="Sequencing">
        <title>Complete Genome Sequence of Rothia mucilaginosa DY-18: A Clinical Isolate with Dense Meshwork-Like Structures from a Persistent Apical Periodontitis Lesion.</title>
        <authorList>
            <person name="Yamane K."/>
            <person name="Nambu T."/>
            <person name="Yamanaka T."/>
            <person name="Mashimo C."/>
            <person name="Sugimori C."/>
            <person name="Leung K.-P."/>
            <person name="Fukushima H."/>
        </authorList>
    </citation>
    <scope>NUCLEOTIDE SEQUENCE [LARGE SCALE GENOMIC DNA]</scope>
    <source>
        <strain evidence="9 10">DY-18</strain>
    </source>
</reference>
<evidence type="ECO:0000313" key="9">
    <source>
        <dbReference type="EMBL" id="BAI64416.1"/>
    </source>
</evidence>
<feature type="transmembrane region" description="Helical" evidence="8">
    <location>
        <begin position="199"/>
        <end position="219"/>
    </location>
</feature>
<sequence>MFSVIHYKRVSHILFPDSFSRRPSKRSYTLENRGGASKSLTHTVDFLKSTTYTRNSLMAQTPGAERPDTGRTSTQSDFRLAVADSSVVMLGIAVLGLGLGIILNAHGLPIWTAPLLSALVFAGSVEFLMVGMVSGGAPLASIALTVFLVNARHLVYGLSYPLHNVKGFWAKALTIHTLCDEAFALNSGPDRNERSGVRILWVNALIYVSWVLSVVLGYVLGASFLSSLKGVDFVMVAIFTVLAMDGYRANPDRVAVLFMAISATVALIFAPSSFLVMALGSYVVLLLVRFPVAKRRSTLPHRAVHEVAAEAETAAAADAPASTQR</sequence>
<dbReference type="Proteomes" id="UP000001883">
    <property type="component" value="Chromosome"/>
</dbReference>
<evidence type="ECO:0000256" key="5">
    <source>
        <dbReference type="ARBA" id="ARBA00022692"/>
    </source>
</evidence>
<dbReference type="PANTHER" id="PTHR34979:SF1">
    <property type="entry name" value="INNER MEMBRANE PROTEIN YGAZ"/>
    <property type="match status" value="1"/>
</dbReference>
<keyword evidence="7 8" id="KW-0472">Membrane</keyword>
<keyword evidence="10" id="KW-1185">Reference proteome</keyword>
<dbReference type="EMBL" id="AP011540">
    <property type="protein sequence ID" value="BAI64416.1"/>
    <property type="molecule type" value="Genomic_DNA"/>
</dbReference>
<keyword evidence="4" id="KW-1003">Cell membrane</keyword>
<dbReference type="STRING" id="680646.RMDY18_05840"/>
<reference evidence="10" key="1">
    <citation type="submission" date="2009-07" db="EMBL/GenBank/DDBJ databases">
        <title>Complete genome sequence of Rothia mucilaginosa DJ.</title>
        <authorList>
            <person name="Yamane K."/>
            <person name="Nambu T."/>
            <person name="Mashimo C."/>
            <person name="Sugimori C."/>
            <person name="Yamanaka T."/>
            <person name="Leung K."/>
            <person name="Fukushima H."/>
        </authorList>
    </citation>
    <scope>NUCLEOTIDE SEQUENCE [LARGE SCALE GENOMIC DNA]</scope>
    <source>
        <strain evidence="10">DY-18</strain>
    </source>
</reference>
<dbReference type="GO" id="GO:0005886">
    <property type="term" value="C:plasma membrane"/>
    <property type="evidence" value="ECO:0007669"/>
    <property type="project" value="UniProtKB-SubCell"/>
</dbReference>
<keyword evidence="3" id="KW-0813">Transport</keyword>
<comment type="subcellular location">
    <subcellularLocation>
        <location evidence="1">Cell membrane</location>
        <topology evidence="1">Multi-pass membrane protein</topology>
    </subcellularLocation>
</comment>
<gene>
    <name evidence="9" type="ordered locus">RMDY18_05840</name>
</gene>
<dbReference type="eggNOG" id="COG1296">
    <property type="taxonomic scope" value="Bacteria"/>
</dbReference>
<dbReference type="Pfam" id="PF03591">
    <property type="entry name" value="AzlC"/>
    <property type="match status" value="1"/>
</dbReference>
<evidence type="ECO:0000256" key="4">
    <source>
        <dbReference type="ARBA" id="ARBA00022475"/>
    </source>
</evidence>
<dbReference type="InterPro" id="IPR011606">
    <property type="entry name" value="Brnchd-chn_aa_trnsp_permease"/>
</dbReference>
<name>D2NRZ0_ROTMD</name>
<evidence type="ECO:0000256" key="6">
    <source>
        <dbReference type="ARBA" id="ARBA00022989"/>
    </source>
</evidence>
<organism evidence="9 10">
    <name type="scientific">Rothia mucilaginosa (strain DY-18)</name>
    <name type="common">Stomatococcus mucilaginosus</name>
    <dbReference type="NCBI Taxonomy" id="680646"/>
    <lineage>
        <taxon>Bacteria</taxon>
        <taxon>Bacillati</taxon>
        <taxon>Actinomycetota</taxon>
        <taxon>Actinomycetes</taxon>
        <taxon>Micrococcales</taxon>
        <taxon>Micrococcaceae</taxon>
        <taxon>Rothia</taxon>
    </lineage>
</organism>
<protein>
    <submittedName>
        <fullName evidence="9">Predicted branched-chain amino acid permease</fullName>
    </submittedName>
</protein>
<dbReference type="KEGG" id="rmu:RMDY18_05840"/>
<evidence type="ECO:0000256" key="8">
    <source>
        <dbReference type="SAM" id="Phobius"/>
    </source>
</evidence>
<keyword evidence="5 8" id="KW-0812">Transmembrane</keyword>
<dbReference type="HOGENOM" id="CLU_065777_4_1_11"/>
<proteinExistence type="inferred from homology"/>
<dbReference type="PANTHER" id="PTHR34979">
    <property type="entry name" value="INNER MEMBRANE PROTEIN YGAZ"/>
    <property type="match status" value="1"/>
</dbReference>
<keyword evidence="6 8" id="KW-1133">Transmembrane helix</keyword>
<evidence type="ECO:0000256" key="2">
    <source>
        <dbReference type="ARBA" id="ARBA00010735"/>
    </source>
</evidence>
<dbReference type="GO" id="GO:1903785">
    <property type="term" value="P:L-valine transmembrane transport"/>
    <property type="evidence" value="ECO:0007669"/>
    <property type="project" value="TreeGrafter"/>
</dbReference>
<evidence type="ECO:0000256" key="7">
    <source>
        <dbReference type="ARBA" id="ARBA00023136"/>
    </source>
</evidence>
<evidence type="ECO:0000256" key="3">
    <source>
        <dbReference type="ARBA" id="ARBA00022448"/>
    </source>
</evidence>
<feature type="transmembrane region" description="Helical" evidence="8">
    <location>
        <begin position="80"/>
        <end position="102"/>
    </location>
</feature>
<accession>D2NRZ0</accession>